<dbReference type="GO" id="GO:0005802">
    <property type="term" value="C:trans-Golgi network"/>
    <property type="evidence" value="ECO:0007669"/>
    <property type="project" value="TreeGrafter"/>
</dbReference>
<sequence>MADGSIEMDHGHGSSSSVRDGEIMTFSQVPGSPSFRSSATNAVAVIPLLSSNKDGNIATTHSAKSFRDLFKAFDRYCQNVNRTTRSNLDEKELMLIVPNASLTRPGDWRYDNTPFKFFHWGHGCQRLLVFDGRPEFSRMAHDRVINHALTRDWIDFFPSRRTAAVIGVLNMRDCVDQSTLHRAEEELQNWSQRYSTPSYEVHAHARGNERDKVVERLFVFDSFDEDCQDVDLTKTKFGTNILAFPPSDEAHSQMMDLHLNVVVNDLAVAIFQQIENRIRESDELKGTGDSNANQRKNKTFSRFLGTDTKGSEEPMSSSTSLSLSNITSVLNPDSNASSSSAAKGVFSQLAESATKATSSSTRDLKKPVQQLLTPVDEVWDFNNLSTKEAETMKKREVGRREKFAADLCLLAGSPMDAYERYLKAAEMCKSKNPDPLWYAGAMEGCAAAHIAMAEAGGYNVDEYLENNFQLPDEIMGVVVANAMIQDGRKANASKQTLPKIVFTLCEEALNVLARHPTVACFHAELLLKMVWYCSEGEERHMMCRWGEGDGCYVGDQSGPRRWEKHSVHKMTFGSMKTKDGEDIIVSNTQQRLRKWCELMHRAAATGALDSSSRVDVGSRCARLCIRGMQPTSWKGSTSTKIALPRKAAFFSAVAAESISSGSGRFDQRARELWLLASNLYSSRPNTSTQGGCYGWATLRASILHGLSLHGRNLLSSEATEQLLKLLSEISPDTIEDMDDIPVASDRMNNDDLAGMLDASQRSESALGDNISRFSRMKKEGFFSQMTSNSTLLNGQSKWLGDDVIRPIQVPLVEASEISQLVLSLSCVWPNVKFEKCSLAQKLVIGHIFSLRKALPALSFEESTFFNVGAVGKDHVPPPLFVSSATVEESEASKSLERIGGQKKDGAMATFFNPYAKKGGGGGKAMLVAEGEERFMSISFGNLLAVALEVPSCQMEFEHDSQWRILATSMSFVVPAKAKDFAVKFPFTAISRERAMEHEGEMKVDAEGSDVFEKKEENTFVMKGLNMTCLGRSSFVPIYEKIDISQSLCKTKSLPEAASEYPRLPKKKVKPEDEQVKLQFEIVPSQPRLVISCASTGALVEDENTISVYLSDGEIFMTEPFFLENHVSTNGNKYGMMEQLQIMAVGLTGHREEMLFDTKPAAPKKEEKNRVKKPAEPELKMKALCDDLSLDAVNDASQRREKSNKVTFQIVAAHEFASQLAGGRNVRIRFRYRGKSPSEGTEIWRKREILLKIVRVKGPRISSLTFRPDLSWGCAYSELCVDLSQQNRGEAITPYARTEAKEDFDEAAYVLDRVGMDPGVHVCSRDVVVLISVANETNSTIVLSNQNGLVGGFEGSPMETITVSSGVSVRIPVVLPRIPRMEEDGEPADVVAQLVAKTELQWKEVSSEFHEDASGISSMESAGKKRVREGRMRIPPNCLKEIVAEHPSFASRICEPPCEIILSLGEGQHEPENPLCVQQGNPIDVFVEVLMSPWVPEDVVEECSLTLEFCCARKEDGNANSIAVSMQRDYVWCGQIRKMMRACDEEKTHRARILILEPGHFVLSACAKIANDAENGAEEVWWAPVAENVIVQPASPN</sequence>
<dbReference type="InterPro" id="IPR058563">
    <property type="entry name" value="Trs120_TRAPPC9_N"/>
</dbReference>
<dbReference type="OrthoDB" id="39598at2759"/>
<evidence type="ECO:0000313" key="4">
    <source>
        <dbReference type="Proteomes" id="UP001153069"/>
    </source>
</evidence>
<protein>
    <recommendedName>
        <fullName evidence="2">Trs120/TRAPPC9 N-terminal domain-containing protein</fullName>
    </recommendedName>
</protein>
<dbReference type="Pfam" id="PF08626">
    <property type="entry name" value="TRAPPC9-Trs120"/>
    <property type="match status" value="1"/>
</dbReference>
<organism evidence="3 4">
    <name type="scientific">Seminavis robusta</name>
    <dbReference type="NCBI Taxonomy" id="568900"/>
    <lineage>
        <taxon>Eukaryota</taxon>
        <taxon>Sar</taxon>
        <taxon>Stramenopiles</taxon>
        <taxon>Ochrophyta</taxon>
        <taxon>Bacillariophyta</taxon>
        <taxon>Bacillariophyceae</taxon>
        <taxon>Bacillariophycidae</taxon>
        <taxon>Naviculales</taxon>
        <taxon>Naviculaceae</taxon>
        <taxon>Seminavis</taxon>
    </lineage>
</organism>
<proteinExistence type="predicted"/>
<name>A0A9N8EKZ2_9STRA</name>
<keyword evidence="4" id="KW-1185">Reference proteome</keyword>
<reference evidence="3" key="1">
    <citation type="submission" date="2020-06" db="EMBL/GenBank/DDBJ databases">
        <authorList>
            <consortium name="Plant Systems Biology data submission"/>
        </authorList>
    </citation>
    <scope>NUCLEOTIDE SEQUENCE</scope>
    <source>
        <strain evidence="3">D6</strain>
    </source>
</reference>
<dbReference type="PANTHER" id="PTHR21512">
    <property type="entry name" value="TRAFFICKING PROTEIN PARTICLE COMPLEX SUBUNIT 9"/>
    <property type="match status" value="1"/>
</dbReference>
<dbReference type="InterPro" id="IPR013935">
    <property type="entry name" value="Trs120_TRAPPC9"/>
</dbReference>
<accession>A0A9N8EKZ2</accession>
<evidence type="ECO:0000259" key="2">
    <source>
        <dbReference type="Pfam" id="PF08626"/>
    </source>
</evidence>
<dbReference type="Proteomes" id="UP001153069">
    <property type="component" value="Unassembled WGS sequence"/>
</dbReference>
<comment type="caution">
    <text evidence="3">The sequence shown here is derived from an EMBL/GenBank/DDBJ whole genome shotgun (WGS) entry which is preliminary data.</text>
</comment>
<dbReference type="PANTHER" id="PTHR21512:SF5">
    <property type="entry name" value="TRAFFICKING PROTEIN PARTICLE COMPLEX SUBUNIT 9"/>
    <property type="match status" value="1"/>
</dbReference>
<feature type="region of interest" description="Disordered" evidence="1">
    <location>
        <begin position="1"/>
        <end position="21"/>
    </location>
</feature>
<feature type="region of interest" description="Disordered" evidence="1">
    <location>
        <begin position="282"/>
        <end position="321"/>
    </location>
</feature>
<evidence type="ECO:0000256" key="1">
    <source>
        <dbReference type="SAM" id="MobiDB-lite"/>
    </source>
</evidence>
<feature type="domain" description="Trs120/TRAPPC9 N-terminal" evidence="2">
    <location>
        <begin position="155"/>
        <end position="452"/>
    </location>
</feature>
<evidence type="ECO:0000313" key="3">
    <source>
        <dbReference type="EMBL" id="CAB9520415.1"/>
    </source>
</evidence>
<dbReference type="EMBL" id="CAICTM010001098">
    <property type="protein sequence ID" value="CAB9520415.1"/>
    <property type="molecule type" value="Genomic_DNA"/>
</dbReference>
<gene>
    <name evidence="3" type="ORF">SEMRO_1100_G241320.1</name>
</gene>